<dbReference type="InterPro" id="IPR002201">
    <property type="entry name" value="Glyco_trans_9"/>
</dbReference>
<keyword evidence="6" id="KW-1185">Reference proteome</keyword>
<name>A0ABS9Z9Y4_9HYPH</name>
<dbReference type="Pfam" id="PF01075">
    <property type="entry name" value="Glyco_transf_9"/>
    <property type="match status" value="1"/>
</dbReference>
<reference evidence="5" key="1">
    <citation type="journal article" date="2022" name="ISME J.">
        <title>Identification of active gaseous-alkane degraders at natural gas seeps.</title>
        <authorList>
            <person name="Farhan Ul Haque M."/>
            <person name="Hernandez M."/>
            <person name="Crombie A.T."/>
            <person name="Murrell J.C."/>
        </authorList>
    </citation>
    <scope>NUCLEOTIDE SEQUENCE</scope>
    <source>
        <strain evidence="5">PC2</strain>
    </source>
</reference>
<evidence type="ECO:0000256" key="1">
    <source>
        <dbReference type="ARBA" id="ARBA00022676"/>
    </source>
</evidence>
<dbReference type="InterPro" id="IPR030929">
    <property type="entry name" value="Aah/TibC-like"/>
</dbReference>
<dbReference type="Proteomes" id="UP001139104">
    <property type="component" value="Unassembled WGS sequence"/>
</dbReference>
<evidence type="ECO:0000256" key="2">
    <source>
        <dbReference type="ARBA" id="ARBA00022679"/>
    </source>
</evidence>
<dbReference type="PANTHER" id="PTHR30160:SF1">
    <property type="entry name" value="LIPOPOLYSACCHARIDE 1,2-N-ACETYLGLUCOSAMINETRANSFERASE-RELATED"/>
    <property type="match status" value="1"/>
</dbReference>
<evidence type="ECO:0000259" key="4">
    <source>
        <dbReference type="Pfam" id="PF21129"/>
    </source>
</evidence>
<dbReference type="EMBL" id="JAIVFP010000001">
    <property type="protein sequence ID" value="MCI4684508.1"/>
    <property type="molecule type" value="Genomic_DNA"/>
</dbReference>
<keyword evidence="2" id="KW-0808">Transferase</keyword>
<dbReference type="SUPFAM" id="SSF53756">
    <property type="entry name" value="UDP-Glycosyltransferase/glycogen phosphorylase"/>
    <property type="match status" value="1"/>
</dbReference>
<dbReference type="Pfam" id="PF21129">
    <property type="entry name" value="TibC_1st"/>
    <property type="match status" value="1"/>
</dbReference>
<dbReference type="NCBIfam" id="TIGR04414">
    <property type="entry name" value="hepto_Aah_TibC"/>
    <property type="match status" value="1"/>
</dbReference>
<feature type="region of interest" description="Disordered" evidence="3">
    <location>
        <begin position="33"/>
        <end position="57"/>
    </location>
</feature>
<dbReference type="InterPro" id="IPR049327">
    <property type="entry name" value="TibC/BAHTCr-like_N"/>
</dbReference>
<organism evidence="5 6">
    <name type="scientific">Candidatus Rhodoblastus alkanivorans</name>
    <dbReference type="NCBI Taxonomy" id="2954117"/>
    <lineage>
        <taxon>Bacteria</taxon>
        <taxon>Pseudomonadati</taxon>
        <taxon>Pseudomonadota</taxon>
        <taxon>Alphaproteobacteria</taxon>
        <taxon>Hyphomicrobiales</taxon>
        <taxon>Rhodoblastaceae</taxon>
        <taxon>Rhodoblastus</taxon>
    </lineage>
</organism>
<evidence type="ECO:0000256" key="3">
    <source>
        <dbReference type="SAM" id="MobiDB-lite"/>
    </source>
</evidence>
<dbReference type="PANTHER" id="PTHR30160">
    <property type="entry name" value="TETRAACYLDISACCHARIDE 4'-KINASE-RELATED"/>
    <property type="match status" value="1"/>
</dbReference>
<feature type="compositionally biased region" description="Low complexity" evidence="3">
    <location>
        <begin position="33"/>
        <end position="54"/>
    </location>
</feature>
<sequence>MDDTNIGAVAKVDNLADGDAAVNGDGAIPAASAQAAARPSSGDASAASDSASVSHFPAPPEIPTQLDACGIRFDFNDGCRAQAPLGADVWRIRLFDLDTGNILFQTTPEFYGGSVRSAKKYYVRFRIEAWKGEKLVFAHDYDASGREVLIAFPVGTLGDTIAWLSYAVRFADKHKCRLTIAMAERLIPLFAGAYPEIQFIDVKASRPEYYYATYRVGLFFDDVERIHQPIDFRHVGLHRAAAHILGLDLAEAPPRLAVQDAGRPIAEKYVVIATQATSQCKYWNNPYGWREIIHFLKAAGYRVICIDQKAVNGAGIVWNHVPAGAEDMTGDMPIEECVRWIRHAEFFVGLSSGLSWLAWAAGAPIVMISGFTLPNTEFETPWRVINYHACVGCWNDPTLRFNHRDFLWCPRHAGTARQFECTSLITAEQVKQAITRIPGFRG</sequence>
<protein>
    <submittedName>
        <fullName evidence="5">Autotransporter strand-loop-strand O-heptosyltransferase</fullName>
    </submittedName>
</protein>
<proteinExistence type="predicted"/>
<evidence type="ECO:0000313" key="6">
    <source>
        <dbReference type="Proteomes" id="UP001139104"/>
    </source>
</evidence>
<dbReference type="Gene3D" id="3.40.50.2000">
    <property type="entry name" value="Glycogen Phosphorylase B"/>
    <property type="match status" value="1"/>
</dbReference>
<accession>A0ABS9Z9Y4</accession>
<feature type="domain" description="Autotransproter heptosyltransferase TibC/BAHTCr-like N-terminal" evidence="4">
    <location>
        <begin position="70"/>
        <end position="132"/>
    </location>
</feature>
<dbReference type="InterPro" id="IPR051199">
    <property type="entry name" value="LPS_LOS_Heptosyltrfase"/>
</dbReference>
<evidence type="ECO:0000313" key="5">
    <source>
        <dbReference type="EMBL" id="MCI4684508.1"/>
    </source>
</evidence>
<keyword evidence="1" id="KW-0328">Glycosyltransferase</keyword>
<gene>
    <name evidence="5" type="ORF">K2U94_17340</name>
</gene>
<comment type="caution">
    <text evidence="5">The sequence shown here is derived from an EMBL/GenBank/DDBJ whole genome shotgun (WGS) entry which is preliminary data.</text>
</comment>
<dbReference type="RefSeq" id="WP_243068400.1">
    <property type="nucleotide sequence ID" value="NZ_JAIVFK010000001.1"/>
</dbReference>